<name>A0A183TAV6_SCHSO</name>
<protein>
    <submittedName>
        <fullName evidence="4">LITAF domain-containing protein</fullName>
    </submittedName>
</protein>
<feature type="compositionally biased region" description="Basic residues" evidence="1">
    <location>
        <begin position="8"/>
        <end position="21"/>
    </location>
</feature>
<feature type="compositionally biased region" description="Polar residues" evidence="1">
    <location>
        <begin position="35"/>
        <end position="45"/>
    </location>
</feature>
<organism evidence="4">
    <name type="scientific">Schistocephalus solidus</name>
    <name type="common">Tapeworm</name>
    <dbReference type="NCBI Taxonomy" id="70667"/>
    <lineage>
        <taxon>Eukaryota</taxon>
        <taxon>Metazoa</taxon>
        <taxon>Spiralia</taxon>
        <taxon>Lophotrochozoa</taxon>
        <taxon>Platyhelminthes</taxon>
        <taxon>Cestoda</taxon>
        <taxon>Eucestoda</taxon>
        <taxon>Diphyllobothriidea</taxon>
        <taxon>Diphyllobothriidae</taxon>
        <taxon>Schistocephalus</taxon>
    </lineage>
</organism>
<reference evidence="4" key="1">
    <citation type="submission" date="2016-06" db="UniProtKB">
        <authorList>
            <consortium name="WormBaseParasite"/>
        </authorList>
    </citation>
    <scope>IDENTIFICATION</scope>
</reference>
<evidence type="ECO:0000256" key="1">
    <source>
        <dbReference type="SAM" id="MobiDB-lite"/>
    </source>
</evidence>
<dbReference type="AlphaFoldDB" id="A0A183TAV6"/>
<proteinExistence type="predicted"/>
<sequence>MPTGSPLRKPRWLHISPKRRGSTPPMSKPPPPQHTYASNAPSSRANRPGRINLNAMQKKPDNILTTSASVNIPSASRASNPTMMTPHHWCSLCQCPTALNHRHHPATPASITATITTDLTPTTTHTTSDANSVLKCPHCEHTFI</sequence>
<dbReference type="EMBL" id="UYSU01038219">
    <property type="protein sequence ID" value="VDL99989.1"/>
    <property type="molecule type" value="Genomic_DNA"/>
</dbReference>
<dbReference type="Proteomes" id="UP000275846">
    <property type="component" value="Unassembled WGS sequence"/>
</dbReference>
<accession>A0A183TAV6</accession>
<feature type="region of interest" description="Disordered" evidence="1">
    <location>
        <begin position="1"/>
        <end position="49"/>
    </location>
</feature>
<evidence type="ECO:0000313" key="4">
    <source>
        <dbReference type="WBParaSite" id="SSLN_0001411901-mRNA-1"/>
    </source>
</evidence>
<keyword evidence="3" id="KW-1185">Reference proteome</keyword>
<gene>
    <name evidence="2" type="ORF">SSLN_LOCUS13604</name>
</gene>
<evidence type="ECO:0000313" key="2">
    <source>
        <dbReference type="EMBL" id="VDL99989.1"/>
    </source>
</evidence>
<reference evidence="2 3" key="2">
    <citation type="submission" date="2018-11" db="EMBL/GenBank/DDBJ databases">
        <authorList>
            <consortium name="Pathogen Informatics"/>
        </authorList>
    </citation>
    <scope>NUCLEOTIDE SEQUENCE [LARGE SCALE GENOMIC DNA]</scope>
    <source>
        <strain evidence="2 3">NST_G2</strain>
    </source>
</reference>
<evidence type="ECO:0000313" key="3">
    <source>
        <dbReference type="Proteomes" id="UP000275846"/>
    </source>
</evidence>
<dbReference type="WBParaSite" id="SSLN_0001411901-mRNA-1">
    <property type="protein sequence ID" value="SSLN_0001411901-mRNA-1"/>
    <property type="gene ID" value="SSLN_0001411901"/>
</dbReference>